<gene>
    <name evidence="1" type="ORF">C1S79_11710</name>
</gene>
<evidence type="ECO:0000313" key="2">
    <source>
        <dbReference type="Proteomes" id="UP000309984"/>
    </source>
</evidence>
<evidence type="ECO:0000313" key="1">
    <source>
        <dbReference type="EMBL" id="TLH68775.1"/>
    </source>
</evidence>
<keyword evidence="2" id="KW-1185">Reference proteome</keyword>
<name>A0A7I7ZIP9_9MYCO</name>
<dbReference type="AlphaFoldDB" id="A0A7I7ZIP9"/>
<proteinExistence type="predicted"/>
<dbReference type="GO" id="GO:0055085">
    <property type="term" value="P:transmembrane transport"/>
    <property type="evidence" value="ECO:0007669"/>
    <property type="project" value="InterPro"/>
</dbReference>
<dbReference type="Proteomes" id="UP000309984">
    <property type="component" value="Unassembled WGS sequence"/>
</dbReference>
<reference evidence="1 2" key="1">
    <citation type="submission" date="2018-01" db="EMBL/GenBank/DDBJ databases">
        <title>Comparative genomics of Mycobacterium mucogenicum and Mycobacterium neoaurum clade members emphasizing tRNA and non-coding RNA.</title>
        <authorList>
            <person name="Behra P.R.K."/>
            <person name="Pettersson B.M.F."/>
            <person name="Das S."/>
            <person name="Dasgupta S."/>
            <person name="Kirsebom L.A."/>
        </authorList>
    </citation>
    <scope>NUCLEOTIDE SEQUENCE [LARGE SCALE GENOMIC DNA]</scope>
    <source>
        <strain evidence="1 2">DSM 45104</strain>
    </source>
</reference>
<accession>A0A7I7ZIP9</accession>
<sequence length="54" mass="6241">MLFVIQQTTNRQTGAILLKLDELIVTSATARDEVIDAERRDTAEQEKLHDRLHH</sequence>
<dbReference type="Pfam" id="PF04120">
    <property type="entry name" value="Iron_permease"/>
    <property type="match status" value="1"/>
</dbReference>
<organism evidence="1 2">
    <name type="scientific">Mycolicibacterium phocaicum</name>
    <dbReference type="NCBI Taxonomy" id="319706"/>
    <lineage>
        <taxon>Bacteria</taxon>
        <taxon>Bacillati</taxon>
        <taxon>Actinomycetota</taxon>
        <taxon>Actinomycetes</taxon>
        <taxon>Mycobacteriales</taxon>
        <taxon>Mycobacteriaceae</taxon>
        <taxon>Mycolicibacterium</taxon>
    </lineage>
</organism>
<comment type="caution">
    <text evidence="1">The sequence shown here is derived from an EMBL/GenBank/DDBJ whole genome shotgun (WGS) entry which is preliminary data.</text>
</comment>
<dbReference type="RefSeq" id="WP_138249216.1">
    <property type="nucleotide sequence ID" value="NZ_AP022616.1"/>
</dbReference>
<protein>
    <submittedName>
        <fullName evidence="1">Uncharacterized protein</fullName>
    </submittedName>
</protein>
<dbReference type="InterPro" id="IPR007251">
    <property type="entry name" value="Iron_permease_Fet4"/>
</dbReference>
<dbReference type="EMBL" id="POTM01000030">
    <property type="protein sequence ID" value="TLH68775.1"/>
    <property type="molecule type" value="Genomic_DNA"/>
</dbReference>